<keyword evidence="1" id="KW-0732">Signal</keyword>
<evidence type="ECO:0000313" key="3">
    <source>
        <dbReference type="Proteomes" id="UP001499843"/>
    </source>
</evidence>
<feature type="signal peptide" evidence="1">
    <location>
        <begin position="1"/>
        <end position="23"/>
    </location>
</feature>
<name>A0ABN3D0K6_9ACTN</name>
<protein>
    <submittedName>
        <fullName evidence="2">ScyD/ScyE family protein</fullName>
    </submittedName>
</protein>
<evidence type="ECO:0000313" key="2">
    <source>
        <dbReference type="EMBL" id="GAA2215304.1"/>
    </source>
</evidence>
<dbReference type="Proteomes" id="UP001499843">
    <property type="component" value="Unassembled WGS sequence"/>
</dbReference>
<proteinExistence type="predicted"/>
<organism evidence="2 3">
    <name type="scientific">Nonomuraea monospora</name>
    <dbReference type="NCBI Taxonomy" id="568818"/>
    <lineage>
        <taxon>Bacteria</taxon>
        <taxon>Bacillati</taxon>
        <taxon>Actinomycetota</taxon>
        <taxon>Actinomycetes</taxon>
        <taxon>Streptosporangiales</taxon>
        <taxon>Streptosporangiaceae</taxon>
        <taxon>Nonomuraea</taxon>
    </lineage>
</organism>
<sequence length="371" mass="38023">MRPAVVLAATMIVCAALPLPVEAAATASSPVLSAPRVVAEGLAHPRGIRALADGVVLVAESGREGTEPCLPRSPGSAGAEQCLSRTGAVSLFTHGRKTTLVGGTASLGTKDGAFAHGPSDMLLTPKGLVVVMGLANNPTGREALGEAGRELGTLAYAGRKGLRPFADLAAHEIAQNPDGGAGFAGLWCHPYAVLADGNGFLVADAGANALLRVAADGAVSVVAVFPAQTVTTPNGPAQVQAVPTSVVRGPRGSYYVGEYTGYPYTGKVARIWHVVPGQQPRVFAQGFSPILDMDVDARGRLHVLEVEYTGSPHTVPPPAGRVTRVEPDGTAVPVVAEGLTMPSSLSFTRDTLYVADNSVSANGRLLAYRLS</sequence>
<dbReference type="InterPro" id="IPR048031">
    <property type="entry name" value="ScyD/ScyE-like"/>
</dbReference>
<reference evidence="2 3" key="1">
    <citation type="journal article" date="2019" name="Int. J. Syst. Evol. Microbiol.">
        <title>The Global Catalogue of Microorganisms (GCM) 10K type strain sequencing project: providing services to taxonomists for standard genome sequencing and annotation.</title>
        <authorList>
            <consortium name="The Broad Institute Genomics Platform"/>
            <consortium name="The Broad Institute Genome Sequencing Center for Infectious Disease"/>
            <person name="Wu L."/>
            <person name="Ma J."/>
        </authorList>
    </citation>
    <scope>NUCLEOTIDE SEQUENCE [LARGE SCALE GENOMIC DNA]</scope>
    <source>
        <strain evidence="2 3">JCM 16114</strain>
    </source>
</reference>
<evidence type="ECO:0000256" key="1">
    <source>
        <dbReference type="SAM" id="SignalP"/>
    </source>
</evidence>
<comment type="caution">
    <text evidence="2">The sequence shown here is derived from an EMBL/GenBank/DDBJ whole genome shotgun (WGS) entry which is preliminary data.</text>
</comment>
<dbReference type="EMBL" id="BAAAQX010000049">
    <property type="protein sequence ID" value="GAA2215304.1"/>
    <property type="molecule type" value="Genomic_DNA"/>
</dbReference>
<accession>A0ABN3D0K6</accession>
<dbReference type="SUPFAM" id="SSF101898">
    <property type="entry name" value="NHL repeat"/>
    <property type="match status" value="1"/>
</dbReference>
<keyword evidence="3" id="KW-1185">Reference proteome</keyword>
<gene>
    <name evidence="2" type="ORF">GCM10009850_107710</name>
</gene>
<dbReference type="RefSeq" id="WP_344493947.1">
    <property type="nucleotide sequence ID" value="NZ_BAAAQX010000049.1"/>
</dbReference>
<dbReference type="Gene3D" id="2.120.10.30">
    <property type="entry name" value="TolB, C-terminal domain"/>
    <property type="match status" value="1"/>
</dbReference>
<dbReference type="InterPro" id="IPR011042">
    <property type="entry name" value="6-blade_b-propeller_TolB-like"/>
</dbReference>
<dbReference type="NCBIfam" id="NF033206">
    <property type="entry name" value="ScyE_fam"/>
    <property type="match status" value="1"/>
</dbReference>
<feature type="chain" id="PRO_5045940277" evidence="1">
    <location>
        <begin position="24"/>
        <end position="371"/>
    </location>
</feature>